<gene>
    <name evidence="2" type="ORF">Afil01_30520</name>
</gene>
<evidence type="ECO:0000259" key="1">
    <source>
        <dbReference type="PROSITE" id="PS51725"/>
    </source>
</evidence>
<dbReference type="SUPFAM" id="SSF54909">
    <property type="entry name" value="Dimeric alpha+beta barrel"/>
    <property type="match status" value="1"/>
</dbReference>
<reference evidence="2" key="1">
    <citation type="submission" date="2023-03" db="EMBL/GenBank/DDBJ databases">
        <title>Actinorhabdospora filicis NBRC 111898.</title>
        <authorList>
            <person name="Ichikawa N."/>
            <person name="Sato H."/>
            <person name="Tonouchi N."/>
        </authorList>
    </citation>
    <scope>NUCLEOTIDE SEQUENCE</scope>
    <source>
        <strain evidence="2">NBRC 111898</strain>
    </source>
</reference>
<dbReference type="InterPro" id="IPR007138">
    <property type="entry name" value="ABM_dom"/>
</dbReference>
<dbReference type="Gene3D" id="3.30.70.100">
    <property type="match status" value="1"/>
</dbReference>
<dbReference type="InterPro" id="IPR011008">
    <property type="entry name" value="Dimeric_a/b-barrel"/>
</dbReference>
<protein>
    <recommendedName>
        <fullName evidence="1">ABM domain-containing protein</fullName>
    </recommendedName>
</protein>
<accession>A0A9W6WB14</accession>
<comment type="caution">
    <text evidence="2">The sequence shown here is derived from an EMBL/GenBank/DDBJ whole genome shotgun (WGS) entry which is preliminary data.</text>
</comment>
<proteinExistence type="predicted"/>
<feature type="domain" description="ABM" evidence="1">
    <location>
        <begin position="22"/>
        <end position="114"/>
    </location>
</feature>
<dbReference type="PANTHER" id="PTHR33336">
    <property type="entry name" value="QUINOL MONOOXYGENASE YGIN-RELATED"/>
    <property type="match status" value="1"/>
</dbReference>
<keyword evidence="3" id="KW-1185">Reference proteome</keyword>
<organism evidence="2 3">
    <name type="scientific">Actinorhabdospora filicis</name>
    <dbReference type="NCBI Taxonomy" id="1785913"/>
    <lineage>
        <taxon>Bacteria</taxon>
        <taxon>Bacillati</taxon>
        <taxon>Actinomycetota</taxon>
        <taxon>Actinomycetes</taxon>
        <taxon>Micromonosporales</taxon>
        <taxon>Micromonosporaceae</taxon>
        <taxon>Actinorhabdospora</taxon>
    </lineage>
</organism>
<dbReference type="EMBL" id="BSTX01000002">
    <property type="protein sequence ID" value="GLZ78245.1"/>
    <property type="molecule type" value="Genomic_DNA"/>
</dbReference>
<evidence type="ECO:0000313" key="3">
    <source>
        <dbReference type="Proteomes" id="UP001165079"/>
    </source>
</evidence>
<dbReference type="GO" id="GO:0003824">
    <property type="term" value="F:catalytic activity"/>
    <property type="evidence" value="ECO:0007669"/>
    <property type="project" value="TreeGrafter"/>
</dbReference>
<dbReference type="PANTHER" id="PTHR33336:SF3">
    <property type="entry name" value="ABM DOMAIN-CONTAINING PROTEIN"/>
    <property type="match status" value="1"/>
</dbReference>
<evidence type="ECO:0000313" key="2">
    <source>
        <dbReference type="EMBL" id="GLZ78245.1"/>
    </source>
</evidence>
<sequence length="115" mass="12411">MRKAPACSYVDRDHPPRGEPMITAIANLQAAPGQEDRVREQALSLVAPTLAEPGCLSYQPYPHPETPGAWIVVESWADRASFDAHLTSPHMTAAFEAGAELLAGPPQLQLLTELV</sequence>
<dbReference type="Proteomes" id="UP001165079">
    <property type="component" value="Unassembled WGS sequence"/>
</dbReference>
<dbReference type="PROSITE" id="PS51725">
    <property type="entry name" value="ABM"/>
    <property type="match status" value="1"/>
</dbReference>
<dbReference type="AlphaFoldDB" id="A0A9W6WB14"/>
<dbReference type="Pfam" id="PF03992">
    <property type="entry name" value="ABM"/>
    <property type="match status" value="1"/>
</dbReference>
<name>A0A9W6WB14_9ACTN</name>
<dbReference type="InterPro" id="IPR050744">
    <property type="entry name" value="AI-2_Isomerase_LsrG"/>
</dbReference>